<comment type="caution">
    <text evidence="2">The sequence shown here is derived from an EMBL/GenBank/DDBJ whole genome shotgun (WGS) entry which is preliminary data.</text>
</comment>
<dbReference type="InterPro" id="IPR034904">
    <property type="entry name" value="FSCA_dom_sf"/>
</dbReference>
<name>A0A644T5V8_9ZZZZ</name>
<dbReference type="SUPFAM" id="SSF117916">
    <property type="entry name" value="Fe-S cluster assembly (FSCA) domain-like"/>
    <property type="match status" value="1"/>
</dbReference>
<organism evidence="2">
    <name type="scientific">bioreactor metagenome</name>
    <dbReference type="NCBI Taxonomy" id="1076179"/>
    <lineage>
        <taxon>unclassified sequences</taxon>
        <taxon>metagenomes</taxon>
        <taxon>ecological metagenomes</taxon>
    </lineage>
</organism>
<protein>
    <recommendedName>
        <fullName evidence="1">MIP18 family-like domain-containing protein</fullName>
    </recommendedName>
</protein>
<dbReference type="PANTHER" id="PTHR42831">
    <property type="entry name" value="FE-S PROTEIN MATURATION AUXILIARY FACTOR YITW"/>
    <property type="match status" value="1"/>
</dbReference>
<gene>
    <name evidence="2" type="ORF">SDC9_07799</name>
</gene>
<evidence type="ECO:0000259" key="1">
    <source>
        <dbReference type="Pfam" id="PF01883"/>
    </source>
</evidence>
<dbReference type="EMBL" id="VSSQ01000017">
    <property type="protein sequence ID" value="MPL62194.1"/>
    <property type="molecule type" value="Genomic_DNA"/>
</dbReference>
<accession>A0A644T5V8</accession>
<dbReference type="InterPro" id="IPR052339">
    <property type="entry name" value="Fe-S_Maturation_MIP18"/>
</dbReference>
<dbReference type="AlphaFoldDB" id="A0A644T5V8"/>
<evidence type="ECO:0000313" key="2">
    <source>
        <dbReference type="EMBL" id="MPL62194.1"/>
    </source>
</evidence>
<dbReference type="InterPro" id="IPR002744">
    <property type="entry name" value="MIP18-like"/>
</dbReference>
<feature type="domain" description="MIP18 family-like" evidence="1">
    <location>
        <begin position="8"/>
        <end position="86"/>
    </location>
</feature>
<reference evidence="2" key="1">
    <citation type="submission" date="2019-08" db="EMBL/GenBank/DDBJ databases">
        <authorList>
            <person name="Kucharzyk K."/>
            <person name="Murdoch R.W."/>
            <person name="Higgins S."/>
            <person name="Loffler F."/>
        </authorList>
    </citation>
    <scope>NUCLEOTIDE SEQUENCE</scope>
</reference>
<dbReference type="Gene3D" id="3.30.300.130">
    <property type="entry name" value="Fe-S cluster assembly (FSCA)"/>
    <property type="match status" value="1"/>
</dbReference>
<dbReference type="PANTHER" id="PTHR42831:SF1">
    <property type="entry name" value="FE-S PROTEIN MATURATION AUXILIARY FACTOR YITW"/>
    <property type="match status" value="1"/>
</dbReference>
<proteinExistence type="predicted"/>
<dbReference type="Pfam" id="PF01883">
    <property type="entry name" value="FeS_assembly_P"/>
    <property type="match status" value="1"/>
</dbReference>
<sequence>MLEKEKIEQQILEALKEIQDPELNIDIVSLGLIRKIEIGDYLEDFKVYESIKVIMTLTSIMCPFADKIVEDVELKVESLNLGEAQVELDFSEPWEPSEELRMQLGI</sequence>